<dbReference type="Gramene" id="OB09G24640.1">
    <property type="protein sequence ID" value="OB09G24640.1"/>
    <property type="gene ID" value="OB09G24640"/>
</dbReference>
<name>J3MZN5_ORYBR</name>
<feature type="compositionally biased region" description="Acidic residues" evidence="1">
    <location>
        <begin position="85"/>
        <end position="96"/>
    </location>
</feature>
<dbReference type="PANTHER" id="PTHR35167">
    <property type="entry name" value="OS05G0216466 PROTEIN"/>
    <property type="match status" value="1"/>
</dbReference>
<evidence type="ECO:0000313" key="2">
    <source>
        <dbReference type="EnsemblPlants" id="OB09G24640.1"/>
    </source>
</evidence>
<evidence type="ECO:0000313" key="3">
    <source>
        <dbReference type="Proteomes" id="UP000006038"/>
    </source>
</evidence>
<organism evidence="2">
    <name type="scientific">Oryza brachyantha</name>
    <name type="common">malo sina</name>
    <dbReference type="NCBI Taxonomy" id="4533"/>
    <lineage>
        <taxon>Eukaryota</taxon>
        <taxon>Viridiplantae</taxon>
        <taxon>Streptophyta</taxon>
        <taxon>Embryophyta</taxon>
        <taxon>Tracheophyta</taxon>
        <taxon>Spermatophyta</taxon>
        <taxon>Magnoliopsida</taxon>
        <taxon>Liliopsida</taxon>
        <taxon>Poales</taxon>
        <taxon>Poaceae</taxon>
        <taxon>BOP clade</taxon>
        <taxon>Oryzoideae</taxon>
        <taxon>Oryzeae</taxon>
        <taxon>Oryzinae</taxon>
        <taxon>Oryza</taxon>
    </lineage>
</organism>
<reference evidence="2" key="1">
    <citation type="journal article" date="2013" name="Nat. Commun.">
        <title>Whole-genome sequencing of Oryza brachyantha reveals mechanisms underlying Oryza genome evolution.</title>
        <authorList>
            <person name="Chen J."/>
            <person name="Huang Q."/>
            <person name="Gao D."/>
            <person name="Wang J."/>
            <person name="Lang Y."/>
            <person name="Liu T."/>
            <person name="Li B."/>
            <person name="Bai Z."/>
            <person name="Luis Goicoechea J."/>
            <person name="Liang C."/>
            <person name="Chen C."/>
            <person name="Zhang W."/>
            <person name="Sun S."/>
            <person name="Liao Y."/>
            <person name="Zhang X."/>
            <person name="Yang L."/>
            <person name="Song C."/>
            <person name="Wang M."/>
            <person name="Shi J."/>
            <person name="Liu G."/>
            <person name="Liu J."/>
            <person name="Zhou H."/>
            <person name="Zhou W."/>
            <person name="Yu Q."/>
            <person name="An N."/>
            <person name="Chen Y."/>
            <person name="Cai Q."/>
            <person name="Wang B."/>
            <person name="Liu B."/>
            <person name="Min J."/>
            <person name="Huang Y."/>
            <person name="Wu H."/>
            <person name="Li Z."/>
            <person name="Zhang Y."/>
            <person name="Yin Y."/>
            <person name="Song W."/>
            <person name="Jiang J."/>
            <person name="Jackson S.A."/>
            <person name="Wing R.A."/>
            <person name="Wang J."/>
            <person name="Chen M."/>
        </authorList>
    </citation>
    <scope>NUCLEOTIDE SEQUENCE [LARGE SCALE GENOMIC DNA]</scope>
    <source>
        <strain evidence="2">cv. IRGC 101232</strain>
    </source>
</reference>
<evidence type="ECO:0000256" key="1">
    <source>
        <dbReference type="SAM" id="MobiDB-lite"/>
    </source>
</evidence>
<feature type="compositionally biased region" description="Low complexity" evidence="1">
    <location>
        <begin position="48"/>
        <end position="69"/>
    </location>
</feature>
<feature type="region of interest" description="Disordered" evidence="1">
    <location>
        <begin position="117"/>
        <end position="141"/>
    </location>
</feature>
<accession>J3MZN5</accession>
<feature type="compositionally biased region" description="Basic and acidic residues" evidence="1">
    <location>
        <begin position="129"/>
        <end position="141"/>
    </location>
</feature>
<dbReference type="HOGENOM" id="CLU_151510_1_0_1"/>
<reference evidence="2" key="2">
    <citation type="submission" date="2013-04" db="UniProtKB">
        <authorList>
            <consortium name="EnsemblPlants"/>
        </authorList>
    </citation>
    <scope>IDENTIFICATION</scope>
</reference>
<protein>
    <submittedName>
        <fullName evidence="2">Uncharacterized protein</fullName>
    </submittedName>
</protein>
<dbReference type="OMA" id="YQVTEPM"/>
<dbReference type="PANTHER" id="PTHR35167:SF3">
    <property type="entry name" value="OS05G0216466 PROTEIN"/>
    <property type="match status" value="1"/>
</dbReference>
<dbReference type="Proteomes" id="UP000006038">
    <property type="component" value="Chromosome 9"/>
</dbReference>
<keyword evidence="3" id="KW-1185">Reference proteome</keyword>
<dbReference type="AlphaFoldDB" id="J3MZN5"/>
<feature type="region of interest" description="Disordered" evidence="1">
    <location>
        <begin position="48"/>
        <end position="99"/>
    </location>
</feature>
<sequence length="141" mass="14864">MAKKKPTAPAPVAGAFTRERPAAPAPVAGAFTVRELAAAKRLILLSGSSTSSSLGARSGAVAAASSGSSVNAPQAVPPRPPAEDYLSDEELEDESQEVPGIQRRTRLYRLVSEIYQVTEPMEEEPADDESGRKETATKTKK</sequence>
<dbReference type="EnsemblPlants" id="OB09G24640.1">
    <property type="protein sequence ID" value="OB09G24640.1"/>
    <property type="gene ID" value="OB09G24640"/>
</dbReference>
<feature type="region of interest" description="Disordered" evidence="1">
    <location>
        <begin position="1"/>
        <end position="24"/>
    </location>
</feature>
<proteinExistence type="predicted"/>